<feature type="transmembrane region" description="Helical" evidence="1">
    <location>
        <begin position="102"/>
        <end position="123"/>
    </location>
</feature>
<reference evidence="2 3" key="2">
    <citation type="submission" date="2020-08" db="EMBL/GenBank/DDBJ databases">
        <title>The Agave Microbiome: Exploring the role of microbial communities in plant adaptations to desert environments.</title>
        <authorList>
            <person name="Partida-Martinez L.P."/>
        </authorList>
    </citation>
    <scope>NUCLEOTIDE SEQUENCE [LARGE SCALE GENOMIC DNA]</scope>
    <source>
        <strain evidence="2 3">AT2.17</strain>
    </source>
</reference>
<gene>
    <name evidence="2" type="ORF">F4692_002823</name>
</gene>
<name>A0A7Y9KSK7_9ACTN</name>
<dbReference type="RefSeq" id="WP_179620215.1">
    <property type="nucleotide sequence ID" value="NZ_JACCBW010000002.1"/>
</dbReference>
<organism evidence="2 3">
    <name type="scientific">Nocardioides cavernae</name>
    <dbReference type="NCBI Taxonomy" id="1921566"/>
    <lineage>
        <taxon>Bacteria</taxon>
        <taxon>Bacillati</taxon>
        <taxon>Actinomycetota</taxon>
        <taxon>Actinomycetes</taxon>
        <taxon>Propionibacteriales</taxon>
        <taxon>Nocardioidaceae</taxon>
        <taxon>Nocardioides</taxon>
    </lineage>
</organism>
<keyword evidence="1" id="KW-0812">Transmembrane</keyword>
<evidence type="ECO:0000313" key="3">
    <source>
        <dbReference type="Proteomes" id="UP000549911"/>
    </source>
</evidence>
<dbReference type="Proteomes" id="UP000549911">
    <property type="component" value="Unassembled WGS sequence"/>
</dbReference>
<proteinExistence type="predicted"/>
<comment type="caution">
    <text evidence="2">The sequence shown here is derived from an EMBL/GenBank/DDBJ whole genome shotgun (WGS) entry which is preliminary data.</text>
</comment>
<sequence>MPVTPPDVPPGPDATPPPPLVVAASLVGVEACALLALGLLEVVNLRAIRLTMGVTTTLFFLAAAAGLAWCAWSLWRMRRWARGPVVMAQLIQLGLAWNFRDVWSVVLPLALAASALVVVAGLLHPATTQVLEEQDTVS</sequence>
<evidence type="ECO:0000313" key="2">
    <source>
        <dbReference type="EMBL" id="NYE37690.1"/>
    </source>
</evidence>
<feature type="transmembrane region" description="Helical" evidence="1">
    <location>
        <begin position="52"/>
        <end position="75"/>
    </location>
</feature>
<reference evidence="2 3" key="1">
    <citation type="submission" date="2020-07" db="EMBL/GenBank/DDBJ databases">
        <authorList>
            <person name="Partida-Martinez L."/>
            <person name="Huntemann M."/>
            <person name="Clum A."/>
            <person name="Wang J."/>
            <person name="Palaniappan K."/>
            <person name="Ritter S."/>
            <person name="Chen I.-M."/>
            <person name="Stamatis D."/>
            <person name="Reddy T."/>
            <person name="O'Malley R."/>
            <person name="Daum C."/>
            <person name="Shapiro N."/>
            <person name="Ivanova N."/>
            <person name="Kyrpides N."/>
            <person name="Woyke T."/>
        </authorList>
    </citation>
    <scope>NUCLEOTIDE SEQUENCE [LARGE SCALE GENOMIC DNA]</scope>
    <source>
        <strain evidence="2 3">AT2.17</strain>
    </source>
</reference>
<dbReference type="AlphaFoldDB" id="A0A7Y9KSK7"/>
<feature type="transmembrane region" description="Helical" evidence="1">
    <location>
        <begin position="20"/>
        <end position="40"/>
    </location>
</feature>
<keyword evidence="1" id="KW-0472">Membrane</keyword>
<keyword evidence="1" id="KW-1133">Transmembrane helix</keyword>
<keyword evidence="3" id="KW-1185">Reference proteome</keyword>
<protein>
    <submittedName>
        <fullName evidence="2">Uncharacterized protein</fullName>
    </submittedName>
</protein>
<dbReference type="EMBL" id="JACCBW010000002">
    <property type="protein sequence ID" value="NYE37690.1"/>
    <property type="molecule type" value="Genomic_DNA"/>
</dbReference>
<accession>A0A7Y9KSK7</accession>
<evidence type="ECO:0000256" key="1">
    <source>
        <dbReference type="SAM" id="Phobius"/>
    </source>
</evidence>